<dbReference type="InterPro" id="IPR001173">
    <property type="entry name" value="Glyco_trans_2-like"/>
</dbReference>
<dbReference type="CDD" id="cd06423">
    <property type="entry name" value="CESA_like"/>
    <property type="match status" value="1"/>
</dbReference>
<evidence type="ECO:0000313" key="6">
    <source>
        <dbReference type="Proteomes" id="UP000287701"/>
    </source>
</evidence>
<proteinExistence type="inferred from homology"/>
<dbReference type="GO" id="GO:0016757">
    <property type="term" value="F:glycosyltransferase activity"/>
    <property type="evidence" value="ECO:0007669"/>
    <property type="project" value="UniProtKB-KW"/>
</dbReference>
<organism evidence="5 6">
    <name type="scientific">Ornithobacterium rhinotracheale</name>
    <dbReference type="NCBI Taxonomy" id="28251"/>
    <lineage>
        <taxon>Bacteria</taxon>
        <taxon>Pseudomonadati</taxon>
        <taxon>Bacteroidota</taxon>
        <taxon>Flavobacteriia</taxon>
        <taxon>Flavobacteriales</taxon>
        <taxon>Weeksellaceae</taxon>
        <taxon>Ornithobacterium</taxon>
    </lineage>
</organism>
<accession>A0A410JRE3</accession>
<evidence type="ECO:0000256" key="2">
    <source>
        <dbReference type="ARBA" id="ARBA00022676"/>
    </source>
</evidence>
<dbReference type="AlphaFoldDB" id="A0A410JRE3"/>
<dbReference type="Pfam" id="PF00535">
    <property type="entry name" value="Glycos_transf_2"/>
    <property type="match status" value="1"/>
</dbReference>
<comment type="similarity">
    <text evidence="1">Belongs to the glycosyltransferase 2 family.</text>
</comment>
<keyword evidence="2" id="KW-0328">Glycosyltransferase</keyword>
<dbReference type="RefSeq" id="WP_128501222.1">
    <property type="nucleotide sequence ID" value="NZ_CP035107.1"/>
</dbReference>
<dbReference type="InterPro" id="IPR029044">
    <property type="entry name" value="Nucleotide-diphossugar_trans"/>
</dbReference>
<gene>
    <name evidence="5" type="ORF">EQP59_05030</name>
</gene>
<name>A0A410JRE3_ORNRH</name>
<evidence type="ECO:0000256" key="3">
    <source>
        <dbReference type="ARBA" id="ARBA00022679"/>
    </source>
</evidence>
<dbReference type="OrthoDB" id="1142396at2"/>
<dbReference type="Gene3D" id="3.90.550.10">
    <property type="entry name" value="Spore Coat Polysaccharide Biosynthesis Protein SpsA, Chain A"/>
    <property type="match status" value="1"/>
</dbReference>
<dbReference type="EMBL" id="CP035107">
    <property type="protein sequence ID" value="QAR30747.1"/>
    <property type="molecule type" value="Genomic_DNA"/>
</dbReference>
<protein>
    <submittedName>
        <fullName evidence="5">Glycosyltransferase</fullName>
    </submittedName>
</protein>
<dbReference type="SUPFAM" id="SSF53448">
    <property type="entry name" value="Nucleotide-diphospho-sugar transferases"/>
    <property type="match status" value="1"/>
</dbReference>
<sequence>MRFLIIIPAHNEAAHIADCLDSLARQTYQNFDCVVVNDGSTDDTENQILNIIKDRENFSLLNLKTSQHAPGAKVVRAFEAGLKTNQIQDFEIICKFDADIIFPPNYLQTLHEAYQRNPHLGMAAGIVKIAKNDFSDEDILDFSNEKQHWAFENISSKQHIRGPIKSYRKECFLAMNGLKPVLGWDNIDVLLAHKNQWQTQTFPDVWVKHLRPTMYKYQAQKAEKLGIYFYNLGLNLPLAMLSSAKSALKNRSLKEFIISIKTFLKQKHDRALNAEEIAYIRHERWHGILGKIPAVSTLIKKS</sequence>
<dbReference type="PANTHER" id="PTHR43630">
    <property type="entry name" value="POLY-BETA-1,6-N-ACETYL-D-GLUCOSAMINE SYNTHASE"/>
    <property type="match status" value="1"/>
</dbReference>
<dbReference type="PANTHER" id="PTHR43630:SF1">
    <property type="entry name" value="POLY-BETA-1,6-N-ACETYL-D-GLUCOSAMINE SYNTHASE"/>
    <property type="match status" value="1"/>
</dbReference>
<feature type="domain" description="Glycosyltransferase 2-like" evidence="4">
    <location>
        <begin position="5"/>
        <end position="142"/>
    </location>
</feature>
<evidence type="ECO:0000313" key="5">
    <source>
        <dbReference type="EMBL" id="QAR30747.1"/>
    </source>
</evidence>
<reference evidence="5 6" key="1">
    <citation type="submission" date="2019-01" db="EMBL/GenBank/DDBJ databases">
        <title>Whole Genome of Ornithobacterium rhinotracheale FARPER-174b.</title>
        <authorList>
            <person name="Tataje-Lavanda L.A."/>
            <person name="Montalvan A."/>
            <person name="Montesinos R."/>
            <person name="Zimic M."/>
            <person name="Fernandez-Sanchez M."/>
            <person name="Fernandez-Diaz M."/>
        </authorList>
    </citation>
    <scope>NUCLEOTIDE SEQUENCE [LARGE SCALE GENOMIC DNA]</scope>
    <source>
        <strain evidence="5 6">FARPER-174b</strain>
    </source>
</reference>
<dbReference type="Proteomes" id="UP000287701">
    <property type="component" value="Chromosome"/>
</dbReference>
<keyword evidence="3 5" id="KW-0808">Transferase</keyword>
<evidence type="ECO:0000256" key="1">
    <source>
        <dbReference type="ARBA" id="ARBA00006739"/>
    </source>
</evidence>
<evidence type="ECO:0000259" key="4">
    <source>
        <dbReference type="Pfam" id="PF00535"/>
    </source>
</evidence>